<name>A0A6J6J9W3_9ZZZZ</name>
<organism evidence="2">
    <name type="scientific">freshwater metagenome</name>
    <dbReference type="NCBI Taxonomy" id="449393"/>
    <lineage>
        <taxon>unclassified sequences</taxon>
        <taxon>metagenomes</taxon>
        <taxon>ecological metagenomes</taxon>
    </lineage>
</organism>
<dbReference type="InterPro" id="IPR013446">
    <property type="entry name" value="G1P_cyt_trans-like"/>
</dbReference>
<proteinExistence type="predicted"/>
<dbReference type="EMBL" id="CAEZVB010000144">
    <property type="protein sequence ID" value="CAB4633640.1"/>
    <property type="molecule type" value="Genomic_DNA"/>
</dbReference>
<sequence>MKAILLAGGLGTRMREETEYRPKPMVEVGGQPILWHIMKNLSQFGITDFIIASGYKSEVINNYFLGHTEWSLIDGGSDPSSTEILKFQGSGDQGSWTVTVAFTGDSTNTGGRVSRLGALVNDAPFFVTYGDGLADVNLGEVIRLHSQSGALATLTAVQPTSRFGLMDIDDEGRVTHFREKPRMKDWVSVGYFIFEPAVLEYLNDDCGLEEDGLARLAADGQLNAYRHEGFWQPMDTFREYTILQELWETGDVPWKMW</sequence>
<dbReference type="SUPFAM" id="SSF53448">
    <property type="entry name" value="Nucleotide-diphospho-sugar transferases"/>
    <property type="match status" value="1"/>
</dbReference>
<dbReference type="InterPro" id="IPR005835">
    <property type="entry name" value="NTP_transferase_dom"/>
</dbReference>
<evidence type="ECO:0000259" key="1">
    <source>
        <dbReference type="Pfam" id="PF00483"/>
    </source>
</evidence>
<dbReference type="Gene3D" id="3.90.550.10">
    <property type="entry name" value="Spore Coat Polysaccharide Biosynthesis Protein SpsA, Chain A"/>
    <property type="match status" value="1"/>
</dbReference>
<dbReference type="Pfam" id="PF00483">
    <property type="entry name" value="NTP_transferase"/>
    <property type="match status" value="1"/>
</dbReference>
<dbReference type="InterPro" id="IPR029044">
    <property type="entry name" value="Nucleotide-diphossugar_trans"/>
</dbReference>
<dbReference type="PANTHER" id="PTHR47183">
    <property type="entry name" value="GLUCOSE-1-PHOSPHATE CYTIDYLYLTRANSFERASE-RELATED"/>
    <property type="match status" value="1"/>
</dbReference>
<dbReference type="PANTHER" id="PTHR47183:SF1">
    <property type="entry name" value="GLUCOSE-1-PHOSPHATE CYTIDYLYLTRANSFERASE"/>
    <property type="match status" value="1"/>
</dbReference>
<dbReference type="GO" id="GO:0047343">
    <property type="term" value="F:glucose-1-phosphate cytidylyltransferase activity"/>
    <property type="evidence" value="ECO:0007669"/>
    <property type="project" value="InterPro"/>
</dbReference>
<evidence type="ECO:0000313" key="2">
    <source>
        <dbReference type="EMBL" id="CAB4633640.1"/>
    </source>
</evidence>
<dbReference type="AlphaFoldDB" id="A0A6J6J9W3"/>
<gene>
    <name evidence="2" type="ORF">UFOPK1908_01623</name>
</gene>
<accession>A0A6J6J9W3</accession>
<protein>
    <submittedName>
        <fullName evidence="2">Unannotated protein</fullName>
    </submittedName>
</protein>
<reference evidence="2" key="1">
    <citation type="submission" date="2020-05" db="EMBL/GenBank/DDBJ databases">
        <authorList>
            <person name="Chiriac C."/>
            <person name="Salcher M."/>
            <person name="Ghai R."/>
            <person name="Kavagutti S V."/>
        </authorList>
    </citation>
    <scope>NUCLEOTIDE SEQUENCE</scope>
</reference>
<feature type="domain" description="Nucleotidyl transferase" evidence="1">
    <location>
        <begin position="2"/>
        <end position="203"/>
    </location>
</feature>